<comment type="caution">
    <text evidence="14">The sequence shown here is derived from an EMBL/GenBank/DDBJ whole genome shotgun (WGS) entry which is preliminary data.</text>
</comment>
<dbReference type="Pfam" id="PF07717">
    <property type="entry name" value="OB_NTP_bind"/>
    <property type="match status" value="1"/>
</dbReference>
<keyword evidence="15" id="KW-1185">Reference proteome</keyword>
<dbReference type="InterPro" id="IPR011709">
    <property type="entry name" value="DEAD-box_helicase_OB_fold"/>
</dbReference>
<dbReference type="InterPro" id="IPR007502">
    <property type="entry name" value="Helicase-assoc_dom"/>
</dbReference>
<evidence type="ECO:0000259" key="12">
    <source>
        <dbReference type="PROSITE" id="PS51192"/>
    </source>
</evidence>
<dbReference type="GO" id="GO:0008380">
    <property type="term" value="P:RNA splicing"/>
    <property type="evidence" value="ECO:0007669"/>
    <property type="project" value="UniProtKB-KW"/>
</dbReference>
<dbReference type="SUPFAM" id="SSF52540">
    <property type="entry name" value="P-loop containing nucleoside triphosphate hydrolases"/>
    <property type="match status" value="1"/>
</dbReference>
<dbReference type="GO" id="GO:0003006">
    <property type="term" value="P:developmental process involved in reproduction"/>
    <property type="evidence" value="ECO:0007669"/>
    <property type="project" value="UniProtKB-ARBA"/>
</dbReference>
<dbReference type="GO" id="GO:0016787">
    <property type="term" value="F:hydrolase activity"/>
    <property type="evidence" value="ECO:0007669"/>
    <property type="project" value="UniProtKB-KW"/>
</dbReference>
<dbReference type="Proteomes" id="UP001107558">
    <property type="component" value="Chromosome 4"/>
</dbReference>
<dbReference type="GO" id="GO:0005524">
    <property type="term" value="F:ATP binding"/>
    <property type="evidence" value="ECO:0007669"/>
    <property type="project" value="UniProtKB-KW"/>
</dbReference>
<keyword evidence="4" id="KW-0547">Nucleotide-binding</keyword>
<evidence type="ECO:0000256" key="3">
    <source>
        <dbReference type="ARBA" id="ARBA00022664"/>
    </source>
</evidence>
<keyword evidence="6" id="KW-0347">Helicase</keyword>
<gene>
    <name evidence="14" type="ORF">PVAND_016608</name>
</gene>
<dbReference type="EMBL" id="JADBJN010000004">
    <property type="protein sequence ID" value="KAG5668677.1"/>
    <property type="molecule type" value="Genomic_DNA"/>
</dbReference>
<dbReference type="PROSITE" id="PS00690">
    <property type="entry name" value="DEAH_ATP_HELICASE"/>
    <property type="match status" value="1"/>
</dbReference>
<evidence type="ECO:0000256" key="10">
    <source>
        <dbReference type="ARBA" id="ARBA00047984"/>
    </source>
</evidence>
<keyword evidence="3" id="KW-0507">mRNA processing</keyword>
<keyword evidence="7" id="KW-0067">ATP-binding</keyword>
<keyword evidence="5" id="KW-0378">Hydrolase</keyword>
<comment type="catalytic activity">
    <reaction evidence="10">
        <text>ATP + H2O = ADP + phosphate + H(+)</text>
        <dbReference type="Rhea" id="RHEA:13065"/>
        <dbReference type="ChEBI" id="CHEBI:15377"/>
        <dbReference type="ChEBI" id="CHEBI:15378"/>
        <dbReference type="ChEBI" id="CHEBI:30616"/>
        <dbReference type="ChEBI" id="CHEBI:43474"/>
        <dbReference type="ChEBI" id="CHEBI:456216"/>
        <dbReference type="EC" id="3.6.4.13"/>
    </reaction>
</comment>
<dbReference type="Gene3D" id="1.20.120.1080">
    <property type="match status" value="1"/>
</dbReference>
<dbReference type="PROSITE" id="PS51192">
    <property type="entry name" value="HELICASE_ATP_BIND_1"/>
    <property type="match status" value="1"/>
</dbReference>
<dbReference type="FunFam" id="1.20.120.1080:FF:000001">
    <property type="entry name" value="Pre-mRNA-splicing factor ATP-dependent RNA helicase"/>
    <property type="match status" value="1"/>
</dbReference>
<dbReference type="InterPro" id="IPR003029">
    <property type="entry name" value="S1_domain"/>
</dbReference>
<feature type="domain" description="Helicase C-terminal" evidence="13">
    <location>
        <begin position="422"/>
        <end position="598"/>
    </location>
</feature>
<keyword evidence="8" id="KW-0508">mRNA splicing</keyword>
<evidence type="ECO:0000259" key="11">
    <source>
        <dbReference type="PROSITE" id="PS50126"/>
    </source>
</evidence>
<dbReference type="PANTHER" id="PTHR18934:SF99">
    <property type="entry name" value="ATP-DEPENDENT RNA HELICASE DHX37-RELATED"/>
    <property type="match status" value="1"/>
</dbReference>
<comment type="similarity">
    <text evidence="1">Belongs to the DEAD box helicase family. DEAH subfamily.</text>
</comment>
<dbReference type="PROSITE" id="PS51194">
    <property type="entry name" value="HELICASE_CTER"/>
    <property type="match status" value="1"/>
</dbReference>
<name>A0A9J6BFX3_POLVA</name>
<dbReference type="AlphaFoldDB" id="A0A9J6BFX3"/>
<evidence type="ECO:0000256" key="2">
    <source>
        <dbReference type="ARBA" id="ARBA00012552"/>
    </source>
</evidence>
<dbReference type="GO" id="GO:0006397">
    <property type="term" value="P:mRNA processing"/>
    <property type="evidence" value="ECO:0007669"/>
    <property type="project" value="UniProtKB-KW"/>
</dbReference>
<dbReference type="Pfam" id="PF00270">
    <property type="entry name" value="DEAD"/>
    <property type="match status" value="1"/>
</dbReference>
<dbReference type="InterPro" id="IPR002464">
    <property type="entry name" value="DNA/RNA_helicase_DEAH_CS"/>
</dbReference>
<evidence type="ECO:0000313" key="14">
    <source>
        <dbReference type="EMBL" id="KAG5668677.1"/>
    </source>
</evidence>
<dbReference type="Pfam" id="PF04408">
    <property type="entry name" value="WHD_HA2"/>
    <property type="match status" value="1"/>
</dbReference>
<dbReference type="CDD" id="cd18791">
    <property type="entry name" value="SF2_C_RHA"/>
    <property type="match status" value="1"/>
</dbReference>
<evidence type="ECO:0000259" key="13">
    <source>
        <dbReference type="PROSITE" id="PS51194"/>
    </source>
</evidence>
<proteinExistence type="inferred from homology"/>
<dbReference type="InterPro" id="IPR014001">
    <property type="entry name" value="Helicase_ATP-bd"/>
</dbReference>
<dbReference type="SMART" id="SM00847">
    <property type="entry name" value="HA2"/>
    <property type="match status" value="1"/>
</dbReference>
<dbReference type="OrthoDB" id="10253254at2759"/>
<evidence type="ECO:0000313" key="15">
    <source>
        <dbReference type="Proteomes" id="UP001107558"/>
    </source>
</evidence>
<dbReference type="InterPro" id="IPR011545">
    <property type="entry name" value="DEAD/DEAH_box_helicase_dom"/>
</dbReference>
<evidence type="ECO:0000256" key="6">
    <source>
        <dbReference type="ARBA" id="ARBA00022806"/>
    </source>
</evidence>
<sequence length="882" mass="101545">MNNKNKQSWKPEVDKIYTGEVIDVLNHGAMVRLKGFGGGRGRREFKGLLHNKDSPIVEKLIDGHKVKVRVIAFMPDGFISITTKDIEQPENETVNVFDEAYEKQRQKIRVMSPERRDVNQFTTPKSVSIEVITTEPDFLKNVNLRIPSRIPTKISIYKNENSFMAEVAKEKSKNNQDLKFQRGSFDSKWIDPVRMNSQATESFENSTQPEPMKNRNLMSITEQRESLPIFKFRNEIIRSVVENQFLIIQGETGSGKTTQVAQYLFEGGLNLKGKIACTQPRRVAAVTVAKRVAEEYGCILGQEVGYKIRFVDMTSPNTVIKYMTDGILLRECLSDANLDNYSVIILDEAHERSIYTDVLFGVLKKAAKRRPKLRVVISSATLNTDQFSKFFNNAKVLKIPGKMFPVEIKYQANPVRDYFNAAVNTVLNIHLQEPEGDILCFLTGQDEIDYACEIIDEIAEADDENFGNLYAYALYSALPFEEQFEIFSQIAEGNRKVIFATNIAETSMTIDGVVYVVDPGYVKQKVYDAKTGFESLIVVPISKASADQRCGRAGRVMPGKCFRIYTESAYENEMLEVNVPDIQRSNLSNVVLHLKSIGVRDILNFDFMDPPSRDFLIAALKELYLLEALDSDEKVTPMGRRMNQFPVEPNYAKMLLVSDHIKCTDEIVTIIAMLSVQNIFYSPKKNKHLANEKKDSFNHPVGDHLRLWNVYKKWEMNYKKNPRWCKNHFVNEKKLHEAYEVRKNLLEILQSRNFDIYSAGKNIERIQLAICVGFFKNIAHKAPSSIFRNKNDKSYRTLEENPEIVYINRSSCLFYQLPEWVVYNNIRETSKKFFQEITVINPNWLPYIAKGMYRRKDNDDKDNEEKLIKAFVEAQSAKEYKF</sequence>
<evidence type="ECO:0000256" key="1">
    <source>
        <dbReference type="ARBA" id="ARBA00008792"/>
    </source>
</evidence>
<dbReference type="PANTHER" id="PTHR18934">
    <property type="entry name" value="ATP-DEPENDENT RNA HELICASE"/>
    <property type="match status" value="1"/>
</dbReference>
<dbReference type="InterPro" id="IPR001650">
    <property type="entry name" value="Helicase_C-like"/>
</dbReference>
<organism evidence="14 15">
    <name type="scientific">Polypedilum vanderplanki</name>
    <name type="common">Sleeping chironomid midge</name>
    <dbReference type="NCBI Taxonomy" id="319348"/>
    <lineage>
        <taxon>Eukaryota</taxon>
        <taxon>Metazoa</taxon>
        <taxon>Ecdysozoa</taxon>
        <taxon>Arthropoda</taxon>
        <taxon>Hexapoda</taxon>
        <taxon>Insecta</taxon>
        <taxon>Pterygota</taxon>
        <taxon>Neoptera</taxon>
        <taxon>Endopterygota</taxon>
        <taxon>Diptera</taxon>
        <taxon>Nematocera</taxon>
        <taxon>Chironomoidea</taxon>
        <taxon>Chironomidae</taxon>
        <taxon>Chironominae</taxon>
        <taxon>Polypedilum</taxon>
        <taxon>Polypedilum</taxon>
    </lineage>
</organism>
<feature type="domain" description="S1 motif" evidence="11">
    <location>
        <begin position="14"/>
        <end position="84"/>
    </location>
</feature>
<reference evidence="14" key="1">
    <citation type="submission" date="2021-03" db="EMBL/GenBank/DDBJ databases">
        <title>Chromosome level genome of the anhydrobiotic midge Polypedilum vanderplanki.</title>
        <authorList>
            <person name="Yoshida Y."/>
            <person name="Kikawada T."/>
            <person name="Gusev O."/>
        </authorList>
    </citation>
    <scope>NUCLEOTIDE SEQUENCE</scope>
    <source>
        <strain evidence="14">NIAS01</strain>
        <tissue evidence="14">Whole body or cell culture</tissue>
    </source>
</reference>
<evidence type="ECO:0000256" key="8">
    <source>
        <dbReference type="ARBA" id="ARBA00023187"/>
    </source>
</evidence>
<accession>A0A9J6BFX3</accession>
<dbReference type="Pfam" id="PF21010">
    <property type="entry name" value="HA2_C"/>
    <property type="match status" value="1"/>
</dbReference>
<keyword evidence="9" id="KW-0539">Nucleus</keyword>
<dbReference type="EC" id="3.6.4.13" evidence="2"/>
<feature type="domain" description="Helicase ATP-binding" evidence="12">
    <location>
        <begin position="237"/>
        <end position="400"/>
    </location>
</feature>
<dbReference type="GO" id="GO:0003724">
    <property type="term" value="F:RNA helicase activity"/>
    <property type="evidence" value="ECO:0007669"/>
    <property type="project" value="UniProtKB-EC"/>
</dbReference>
<dbReference type="PROSITE" id="PS50126">
    <property type="entry name" value="S1"/>
    <property type="match status" value="1"/>
</dbReference>
<dbReference type="InterPro" id="IPR027417">
    <property type="entry name" value="P-loop_NTPase"/>
</dbReference>
<dbReference type="Gene3D" id="3.40.50.300">
    <property type="entry name" value="P-loop containing nucleotide triphosphate hydrolases"/>
    <property type="match status" value="2"/>
</dbReference>
<dbReference type="FunFam" id="3.40.50.300:FF:000767">
    <property type="entry name" value="Putative ATP-dependent RNA helicase DHX35"/>
    <property type="match status" value="1"/>
</dbReference>
<evidence type="ECO:0000256" key="5">
    <source>
        <dbReference type="ARBA" id="ARBA00022801"/>
    </source>
</evidence>
<dbReference type="SMART" id="SM00490">
    <property type="entry name" value="HELICc"/>
    <property type="match status" value="1"/>
</dbReference>
<dbReference type="SMART" id="SM00487">
    <property type="entry name" value="DEXDc"/>
    <property type="match status" value="1"/>
</dbReference>
<protein>
    <recommendedName>
        <fullName evidence="2">RNA helicase</fullName>
        <ecNumber evidence="2">3.6.4.13</ecNumber>
    </recommendedName>
</protein>
<dbReference type="GO" id="GO:0003723">
    <property type="term" value="F:RNA binding"/>
    <property type="evidence" value="ECO:0007669"/>
    <property type="project" value="TreeGrafter"/>
</dbReference>
<evidence type="ECO:0000256" key="7">
    <source>
        <dbReference type="ARBA" id="ARBA00022840"/>
    </source>
</evidence>
<dbReference type="SMART" id="SM00316">
    <property type="entry name" value="S1"/>
    <property type="match status" value="1"/>
</dbReference>
<dbReference type="InterPro" id="IPR048333">
    <property type="entry name" value="HA2_WH"/>
</dbReference>
<evidence type="ECO:0000256" key="4">
    <source>
        <dbReference type="ARBA" id="ARBA00022741"/>
    </source>
</evidence>
<evidence type="ECO:0000256" key="9">
    <source>
        <dbReference type="ARBA" id="ARBA00023242"/>
    </source>
</evidence>
<dbReference type="FunFam" id="3.40.50.300:FF:000615">
    <property type="entry name" value="pre-mRNA-splicing factor ATP-dependent RNA helicase DEAH7"/>
    <property type="match status" value="1"/>
</dbReference>
<dbReference type="Pfam" id="PF00271">
    <property type="entry name" value="Helicase_C"/>
    <property type="match status" value="1"/>
</dbReference>